<evidence type="ECO:0000256" key="2">
    <source>
        <dbReference type="SAM" id="Phobius"/>
    </source>
</evidence>
<keyword evidence="2" id="KW-1133">Transmembrane helix</keyword>
<proteinExistence type="predicted"/>
<comment type="caution">
    <text evidence="4">The sequence shown here is derived from an EMBL/GenBank/DDBJ whole genome shotgun (WGS) entry which is preliminary data.</text>
</comment>
<evidence type="ECO:0000256" key="1">
    <source>
        <dbReference type="ARBA" id="ARBA00023157"/>
    </source>
</evidence>
<keyword evidence="2" id="KW-0812">Transmembrane</keyword>
<keyword evidence="1" id="KW-1015">Disulfide bond</keyword>
<dbReference type="EMBL" id="CAJNOE010000488">
    <property type="protein sequence ID" value="CAF1240844.1"/>
    <property type="molecule type" value="Genomic_DNA"/>
</dbReference>
<dbReference type="Proteomes" id="UP000663868">
    <property type="component" value="Unassembled WGS sequence"/>
</dbReference>
<dbReference type="EMBL" id="CAJOBB010001112">
    <property type="protein sequence ID" value="CAF3810597.1"/>
    <property type="molecule type" value="Genomic_DNA"/>
</dbReference>
<dbReference type="Pfam" id="PF04089">
    <property type="entry name" value="BRICHOS"/>
    <property type="match status" value="1"/>
</dbReference>
<evidence type="ECO:0000259" key="3">
    <source>
        <dbReference type="Pfam" id="PF04089"/>
    </source>
</evidence>
<keyword evidence="2" id="KW-0472">Membrane</keyword>
<feature type="domain" description="BRICHOS" evidence="3">
    <location>
        <begin position="157"/>
        <end position="242"/>
    </location>
</feature>
<gene>
    <name evidence="4" type="ORF">IZO911_LOCUS30785</name>
    <name evidence="5" type="ORF">KXQ929_LOCUS17597</name>
</gene>
<dbReference type="AlphaFoldDB" id="A0A814ZEF7"/>
<evidence type="ECO:0000313" key="6">
    <source>
        <dbReference type="Proteomes" id="UP000663860"/>
    </source>
</evidence>
<protein>
    <recommendedName>
        <fullName evidence="3">BRICHOS domain-containing protein</fullName>
    </recommendedName>
</protein>
<dbReference type="InterPro" id="IPR007084">
    <property type="entry name" value="BRICHOS_dom"/>
</dbReference>
<evidence type="ECO:0000313" key="4">
    <source>
        <dbReference type="EMBL" id="CAF1240844.1"/>
    </source>
</evidence>
<name>A0A814ZEF7_9BILA</name>
<dbReference type="Proteomes" id="UP000663860">
    <property type="component" value="Unassembled WGS sequence"/>
</dbReference>
<evidence type="ECO:0000313" key="5">
    <source>
        <dbReference type="EMBL" id="CAF3810597.1"/>
    </source>
</evidence>
<organism evidence="4 6">
    <name type="scientific">Adineta steineri</name>
    <dbReference type="NCBI Taxonomy" id="433720"/>
    <lineage>
        <taxon>Eukaryota</taxon>
        <taxon>Metazoa</taxon>
        <taxon>Spiralia</taxon>
        <taxon>Gnathifera</taxon>
        <taxon>Rotifera</taxon>
        <taxon>Eurotatoria</taxon>
        <taxon>Bdelloidea</taxon>
        <taxon>Adinetida</taxon>
        <taxon>Adinetidae</taxon>
        <taxon>Adineta</taxon>
    </lineage>
</organism>
<sequence>MVGFLMNNVKKVSDKELVSPTKEDTIITIKGEQDDESISELEDVDRQGSSILFVSVIILLVITCLTISIWFSSEFISEINHKWHCTCQAQNRSVNKDLSNQVFSHHDALFAVNRGKKPIASTSIPLNIIQSEGQQQVIIDPEEIIEITETPRLSWTSTVRIINNFEHNITIIRNYDLSKCFIISFALQHIPETSNMYQKILNSLFGSFTFNSNIISKVIKLQIIPLTENEIAQYGSEVITTCPIGIQTFRVVPKINESFL</sequence>
<reference evidence="4" key="1">
    <citation type="submission" date="2021-02" db="EMBL/GenBank/DDBJ databases">
        <authorList>
            <person name="Nowell W R."/>
        </authorList>
    </citation>
    <scope>NUCLEOTIDE SEQUENCE</scope>
</reference>
<accession>A0A814ZEF7</accession>
<feature type="transmembrane region" description="Helical" evidence="2">
    <location>
        <begin position="51"/>
        <end position="72"/>
    </location>
</feature>